<reference evidence="5 6" key="1">
    <citation type="submission" date="2015-07" db="EMBL/GenBank/DDBJ databases">
        <title>Genome analysis of myxobacterium Chondromyces crocatus Cm c5 reveals a high potential for natural compound synthesis and the genetic basis for the loss of fruiting body formation.</title>
        <authorList>
            <person name="Zaburannyi N."/>
            <person name="Bunk B."/>
            <person name="Maier J."/>
            <person name="Overmann J."/>
            <person name="Mueller R."/>
        </authorList>
    </citation>
    <scope>NUCLEOTIDE SEQUENCE [LARGE SCALE GENOMIC DNA]</scope>
    <source>
        <strain evidence="5 6">Cm c5</strain>
    </source>
</reference>
<proteinExistence type="predicted"/>
<dbReference type="PROSITE" id="PS50109">
    <property type="entry name" value="HIS_KIN"/>
    <property type="match status" value="1"/>
</dbReference>
<dbReference type="InterPro" id="IPR029016">
    <property type="entry name" value="GAF-like_dom_sf"/>
</dbReference>
<dbReference type="STRING" id="52.CMC5_021000"/>
<dbReference type="RefSeq" id="WP_050430253.1">
    <property type="nucleotide sequence ID" value="NZ_CP012159.1"/>
</dbReference>
<dbReference type="OrthoDB" id="5486225at2"/>
<evidence type="ECO:0000259" key="4">
    <source>
        <dbReference type="PROSITE" id="PS50109"/>
    </source>
</evidence>
<evidence type="ECO:0000256" key="2">
    <source>
        <dbReference type="ARBA" id="ARBA00012438"/>
    </source>
</evidence>
<protein>
    <recommendedName>
        <fullName evidence="2">histidine kinase</fullName>
        <ecNumber evidence="2">2.7.13.3</ecNumber>
    </recommendedName>
</protein>
<dbReference type="EMBL" id="CP012159">
    <property type="protein sequence ID" value="AKT37959.1"/>
    <property type="molecule type" value="Genomic_DNA"/>
</dbReference>
<keyword evidence="3" id="KW-0597">Phosphoprotein</keyword>
<evidence type="ECO:0000256" key="1">
    <source>
        <dbReference type="ARBA" id="ARBA00000085"/>
    </source>
</evidence>
<dbReference type="SMART" id="SM00387">
    <property type="entry name" value="HATPase_c"/>
    <property type="match status" value="1"/>
</dbReference>
<dbReference type="Pfam" id="PF01590">
    <property type="entry name" value="GAF"/>
    <property type="match status" value="1"/>
</dbReference>
<comment type="catalytic activity">
    <reaction evidence="1">
        <text>ATP + protein L-histidine = ADP + protein N-phospho-L-histidine.</text>
        <dbReference type="EC" id="2.7.13.3"/>
    </reaction>
</comment>
<dbReference type="Gene3D" id="3.30.565.10">
    <property type="entry name" value="Histidine kinase-like ATPase, C-terminal domain"/>
    <property type="match status" value="1"/>
</dbReference>
<dbReference type="GO" id="GO:0000155">
    <property type="term" value="F:phosphorelay sensor kinase activity"/>
    <property type="evidence" value="ECO:0007669"/>
    <property type="project" value="TreeGrafter"/>
</dbReference>
<dbReference type="EC" id="2.7.13.3" evidence="2"/>
<accession>A0A0K1EAS6</accession>
<feature type="domain" description="Histidine kinase" evidence="4">
    <location>
        <begin position="200"/>
        <end position="458"/>
    </location>
</feature>
<dbReference type="SUPFAM" id="SSF55874">
    <property type="entry name" value="ATPase domain of HSP90 chaperone/DNA topoisomerase II/histidine kinase"/>
    <property type="match status" value="1"/>
</dbReference>
<dbReference type="InterPro" id="IPR004358">
    <property type="entry name" value="Sig_transdc_His_kin-like_C"/>
</dbReference>
<dbReference type="InterPro" id="IPR003594">
    <property type="entry name" value="HATPase_dom"/>
</dbReference>
<dbReference type="InterPro" id="IPR003018">
    <property type="entry name" value="GAF"/>
</dbReference>
<dbReference type="Proteomes" id="UP000067626">
    <property type="component" value="Chromosome"/>
</dbReference>
<sequence>MPDASTLPLALFEAARTISSELVPERLRALLTRILVQHAGAERGVLLAAGDDQGDLLSFVIAEGASARRGGASPRGLVALTERRGQWVVFADAVREQAFALDPYFSEHPARSVLCMPLEYGGQVRAVIYLEHTQAEGVFSSERIDALSVLCAQGALALHNAARYDDLGRSAMVRARELEEVHGRLVDMAHREGMAEVATVVLHNVGNALTGVNLAAQLLADRIDLMPVDRLQKSVELMTENGRDLGRFFQDDERGRLLLTFLPKLADRLGRDRAELLGGVETLLGNVEQINAIVAAQQTYAHSPRMVEEVELNELVEEALRMHGAALQRHGIEVSRAISRVPAAPLERHRVLQILVNLVSNAKDALVNSKAEPRRIRVAASLCGPDRARVVVEDNGIGLERETMSQVFQLGYSTKAGSRGLGLHWAEGAASAMGGSLSVRSDGAGQGATFTLELPVSLGGEQEHGTAERVG</sequence>
<dbReference type="Pfam" id="PF02518">
    <property type="entry name" value="HATPase_c"/>
    <property type="match status" value="1"/>
</dbReference>
<dbReference type="PRINTS" id="PR00344">
    <property type="entry name" value="BCTRLSENSOR"/>
</dbReference>
<dbReference type="SUPFAM" id="SSF55781">
    <property type="entry name" value="GAF domain-like"/>
    <property type="match status" value="1"/>
</dbReference>
<keyword evidence="6" id="KW-1185">Reference proteome</keyword>
<dbReference type="SMART" id="SM00065">
    <property type="entry name" value="GAF"/>
    <property type="match status" value="1"/>
</dbReference>
<dbReference type="KEGG" id="ccro:CMC5_021000"/>
<name>A0A0K1EAS6_CHOCO</name>
<dbReference type="InterPro" id="IPR036890">
    <property type="entry name" value="HATPase_C_sf"/>
</dbReference>
<gene>
    <name evidence="5" type="ORF">CMC5_021000</name>
</gene>
<evidence type="ECO:0000313" key="6">
    <source>
        <dbReference type="Proteomes" id="UP000067626"/>
    </source>
</evidence>
<dbReference type="Gene3D" id="3.30.450.40">
    <property type="match status" value="1"/>
</dbReference>
<dbReference type="InterPro" id="IPR005467">
    <property type="entry name" value="His_kinase_dom"/>
</dbReference>
<dbReference type="PANTHER" id="PTHR43547:SF2">
    <property type="entry name" value="HYBRID SIGNAL TRANSDUCTION HISTIDINE KINASE C"/>
    <property type="match status" value="1"/>
</dbReference>
<dbReference type="PANTHER" id="PTHR43547">
    <property type="entry name" value="TWO-COMPONENT HISTIDINE KINASE"/>
    <property type="match status" value="1"/>
</dbReference>
<evidence type="ECO:0000256" key="3">
    <source>
        <dbReference type="ARBA" id="ARBA00022553"/>
    </source>
</evidence>
<evidence type="ECO:0000313" key="5">
    <source>
        <dbReference type="EMBL" id="AKT37959.1"/>
    </source>
</evidence>
<organism evidence="5 6">
    <name type="scientific">Chondromyces crocatus</name>
    <dbReference type="NCBI Taxonomy" id="52"/>
    <lineage>
        <taxon>Bacteria</taxon>
        <taxon>Pseudomonadati</taxon>
        <taxon>Myxococcota</taxon>
        <taxon>Polyangia</taxon>
        <taxon>Polyangiales</taxon>
        <taxon>Polyangiaceae</taxon>
        <taxon>Chondromyces</taxon>
    </lineage>
</organism>
<dbReference type="AlphaFoldDB" id="A0A0K1EAS6"/>